<evidence type="ECO:0000259" key="3">
    <source>
        <dbReference type="PROSITE" id="PS50977"/>
    </source>
</evidence>
<dbReference type="InterPro" id="IPR023772">
    <property type="entry name" value="DNA-bd_HTH_TetR-type_CS"/>
</dbReference>
<dbReference type="InterPro" id="IPR050624">
    <property type="entry name" value="HTH-type_Tx_Regulator"/>
</dbReference>
<dbReference type="Gene3D" id="1.10.357.10">
    <property type="entry name" value="Tetracycline Repressor, domain 2"/>
    <property type="match status" value="1"/>
</dbReference>
<evidence type="ECO:0000256" key="1">
    <source>
        <dbReference type="ARBA" id="ARBA00023125"/>
    </source>
</evidence>
<dbReference type="InterPro" id="IPR036271">
    <property type="entry name" value="Tet_transcr_reg_TetR-rel_C_sf"/>
</dbReference>
<dbReference type="GO" id="GO:0003677">
    <property type="term" value="F:DNA binding"/>
    <property type="evidence" value="ECO:0007669"/>
    <property type="project" value="UniProtKB-UniRule"/>
</dbReference>
<evidence type="ECO:0000256" key="2">
    <source>
        <dbReference type="PROSITE-ProRule" id="PRU00335"/>
    </source>
</evidence>
<sequence>MKDPVKASLQEQLAAARRAQILDAAIKVFAQKGFHATTIKDIAREADLADGTIYKYFENKTALLLGILEPQRTQAQQDMSFLLEPDADIHSVMKAFIHQPLMAFKKDNFELFKVIVSEILVNQELRERFHQQVLGPMLQGGEAYLRHWSEQGMISPQNTDLTIRAIAGMILGLLLEQSMGDQTLEAQWDTLPDTLASLIVNGIKKEPL</sequence>
<feature type="domain" description="HTH tetR-type" evidence="3">
    <location>
        <begin position="15"/>
        <end position="75"/>
    </location>
</feature>
<dbReference type="SUPFAM" id="SSF48498">
    <property type="entry name" value="Tetracyclin repressor-like, C-terminal domain"/>
    <property type="match status" value="1"/>
</dbReference>
<feature type="DNA-binding region" description="H-T-H motif" evidence="2">
    <location>
        <begin position="38"/>
        <end position="57"/>
    </location>
</feature>
<dbReference type="PANTHER" id="PTHR43479">
    <property type="entry name" value="ACREF/ENVCD OPERON REPRESSOR-RELATED"/>
    <property type="match status" value="1"/>
</dbReference>
<dbReference type="InterPro" id="IPR009057">
    <property type="entry name" value="Homeodomain-like_sf"/>
</dbReference>
<accession>A0A402BKP8</accession>
<keyword evidence="5" id="KW-1185">Reference proteome</keyword>
<name>A0A402BKP8_9CHLR</name>
<proteinExistence type="predicted"/>
<evidence type="ECO:0000313" key="5">
    <source>
        <dbReference type="Proteomes" id="UP000287171"/>
    </source>
</evidence>
<organism evidence="4 5">
    <name type="scientific">Dictyobacter alpinus</name>
    <dbReference type="NCBI Taxonomy" id="2014873"/>
    <lineage>
        <taxon>Bacteria</taxon>
        <taxon>Bacillati</taxon>
        <taxon>Chloroflexota</taxon>
        <taxon>Ktedonobacteria</taxon>
        <taxon>Ktedonobacterales</taxon>
        <taxon>Dictyobacteraceae</taxon>
        <taxon>Dictyobacter</taxon>
    </lineage>
</organism>
<reference evidence="5" key="1">
    <citation type="submission" date="2018-12" db="EMBL/GenBank/DDBJ databases">
        <title>Tengunoibacter tsumagoiensis gen. nov., sp. nov., Dictyobacter kobayashii sp. nov., D. alpinus sp. nov., and D. joshuensis sp. nov. and description of Dictyobacteraceae fam. nov. within the order Ktedonobacterales isolated from Tengu-no-mugimeshi.</title>
        <authorList>
            <person name="Wang C.M."/>
            <person name="Zheng Y."/>
            <person name="Sakai Y."/>
            <person name="Toyoda A."/>
            <person name="Minakuchi Y."/>
            <person name="Abe K."/>
            <person name="Yokota A."/>
            <person name="Yabe S."/>
        </authorList>
    </citation>
    <scope>NUCLEOTIDE SEQUENCE [LARGE SCALE GENOMIC DNA]</scope>
    <source>
        <strain evidence="5">Uno16</strain>
    </source>
</reference>
<dbReference type="PRINTS" id="PR00455">
    <property type="entry name" value="HTHTETR"/>
</dbReference>
<dbReference type="PANTHER" id="PTHR43479:SF11">
    <property type="entry name" value="ACREF_ENVCD OPERON REPRESSOR-RELATED"/>
    <property type="match status" value="1"/>
</dbReference>
<dbReference type="PROSITE" id="PS50977">
    <property type="entry name" value="HTH_TETR_2"/>
    <property type="match status" value="1"/>
</dbReference>
<protein>
    <submittedName>
        <fullName evidence="4">Putative transcriptional regulator, TetR family protein</fullName>
    </submittedName>
</protein>
<dbReference type="Proteomes" id="UP000287171">
    <property type="component" value="Unassembled WGS sequence"/>
</dbReference>
<gene>
    <name evidence="4" type="ORF">KDA_74080</name>
</gene>
<evidence type="ECO:0000313" key="4">
    <source>
        <dbReference type="EMBL" id="GCE31924.1"/>
    </source>
</evidence>
<dbReference type="PROSITE" id="PS01081">
    <property type="entry name" value="HTH_TETR_1"/>
    <property type="match status" value="1"/>
</dbReference>
<dbReference type="InterPro" id="IPR001647">
    <property type="entry name" value="HTH_TetR"/>
</dbReference>
<comment type="caution">
    <text evidence="4">The sequence shown here is derived from an EMBL/GenBank/DDBJ whole genome shotgun (WGS) entry which is preliminary data.</text>
</comment>
<dbReference type="Pfam" id="PF00440">
    <property type="entry name" value="TetR_N"/>
    <property type="match status" value="1"/>
</dbReference>
<dbReference type="EMBL" id="BIFT01000002">
    <property type="protein sequence ID" value="GCE31924.1"/>
    <property type="molecule type" value="Genomic_DNA"/>
</dbReference>
<dbReference type="RefSeq" id="WP_126631832.1">
    <property type="nucleotide sequence ID" value="NZ_BIFT01000002.1"/>
</dbReference>
<keyword evidence="1 2" id="KW-0238">DNA-binding</keyword>
<dbReference type="SUPFAM" id="SSF46689">
    <property type="entry name" value="Homeodomain-like"/>
    <property type="match status" value="1"/>
</dbReference>
<dbReference type="AlphaFoldDB" id="A0A402BKP8"/>
<dbReference type="OrthoDB" id="9780824at2"/>